<organism evidence="1 2">
    <name type="scientific">[Myrmecia] bisecta</name>
    <dbReference type="NCBI Taxonomy" id="41462"/>
    <lineage>
        <taxon>Eukaryota</taxon>
        <taxon>Viridiplantae</taxon>
        <taxon>Chlorophyta</taxon>
        <taxon>core chlorophytes</taxon>
        <taxon>Trebouxiophyceae</taxon>
        <taxon>Trebouxiales</taxon>
        <taxon>Trebouxiaceae</taxon>
        <taxon>Myrmecia</taxon>
    </lineage>
</organism>
<dbReference type="EMBL" id="JALJOR010000004">
    <property type="protein sequence ID" value="KAK9818338.1"/>
    <property type="molecule type" value="Genomic_DNA"/>
</dbReference>
<accession>A0AAW1QAW6</accession>
<evidence type="ECO:0000313" key="2">
    <source>
        <dbReference type="Proteomes" id="UP001489004"/>
    </source>
</evidence>
<protein>
    <submittedName>
        <fullName evidence="1">Uncharacterized protein</fullName>
    </submittedName>
</protein>
<dbReference type="AlphaFoldDB" id="A0AAW1QAW6"/>
<dbReference type="Proteomes" id="UP001489004">
    <property type="component" value="Unassembled WGS sequence"/>
</dbReference>
<proteinExistence type="predicted"/>
<reference evidence="1 2" key="1">
    <citation type="journal article" date="2024" name="Nat. Commun.">
        <title>Phylogenomics reveals the evolutionary origins of lichenization in chlorophyte algae.</title>
        <authorList>
            <person name="Puginier C."/>
            <person name="Libourel C."/>
            <person name="Otte J."/>
            <person name="Skaloud P."/>
            <person name="Haon M."/>
            <person name="Grisel S."/>
            <person name="Petersen M."/>
            <person name="Berrin J.G."/>
            <person name="Delaux P.M."/>
            <person name="Dal Grande F."/>
            <person name="Keller J."/>
        </authorList>
    </citation>
    <scope>NUCLEOTIDE SEQUENCE [LARGE SCALE GENOMIC DNA]</scope>
    <source>
        <strain evidence="1 2">SAG 2043</strain>
    </source>
</reference>
<keyword evidence="2" id="KW-1185">Reference proteome</keyword>
<gene>
    <name evidence="1" type="ORF">WJX72_010881</name>
</gene>
<comment type="caution">
    <text evidence="1">The sequence shown here is derived from an EMBL/GenBank/DDBJ whole genome shotgun (WGS) entry which is preliminary data.</text>
</comment>
<sequence>MTCPDQECPDAETHLWVAVVQSSSDVRKVLQAVKNLDNTDLSCLETSLDVYKAIRYRDKSNLVALYIKRCSSSWEDAGDAREVAARVTEVLTKAGSGLTVFQYEPGIHKYLLGYDEEVLDLNLLLKAAAEPPSPAREAESLQTWGGANGGVMDMLMDAKKAPRCPHPATDAMEEDAEPCLSCQEDEPSGLTALLYPPGKAFDVSTFACVSPWLAPVQLCQYARYHDDFRSIPKEPVKLQHACLCACPGDILAFV</sequence>
<evidence type="ECO:0000313" key="1">
    <source>
        <dbReference type="EMBL" id="KAK9818338.1"/>
    </source>
</evidence>
<name>A0AAW1QAW6_9CHLO</name>